<dbReference type="AlphaFoldDB" id="A0A261TLQ3"/>
<dbReference type="Proteomes" id="UP000216885">
    <property type="component" value="Unassembled WGS sequence"/>
</dbReference>
<reference evidence="2 3" key="1">
    <citation type="submission" date="2017-05" db="EMBL/GenBank/DDBJ databases">
        <title>Complete and WGS of Bordetella genogroups.</title>
        <authorList>
            <person name="Spilker T."/>
            <person name="LiPuma J."/>
        </authorList>
    </citation>
    <scope>NUCLEOTIDE SEQUENCE [LARGE SCALE GENOMIC DNA]</scope>
    <source>
        <strain evidence="2 3">AU9919</strain>
    </source>
</reference>
<feature type="signal peptide" evidence="1">
    <location>
        <begin position="1"/>
        <end position="27"/>
    </location>
</feature>
<name>A0A261TLQ3_9BORD</name>
<proteinExistence type="predicted"/>
<evidence type="ECO:0000313" key="2">
    <source>
        <dbReference type="EMBL" id="OZI50598.1"/>
    </source>
</evidence>
<comment type="caution">
    <text evidence="2">The sequence shown here is derived from an EMBL/GenBank/DDBJ whole genome shotgun (WGS) entry which is preliminary data.</text>
</comment>
<evidence type="ECO:0000313" key="3">
    <source>
        <dbReference type="Proteomes" id="UP000216885"/>
    </source>
</evidence>
<dbReference type="InterPro" id="IPR018696">
    <property type="entry name" value="DUF2195"/>
</dbReference>
<evidence type="ECO:0000256" key="1">
    <source>
        <dbReference type="SAM" id="SignalP"/>
    </source>
</evidence>
<dbReference type="EMBL" id="NEVQ01000022">
    <property type="protein sequence ID" value="OZI50598.1"/>
    <property type="molecule type" value="Genomic_DNA"/>
</dbReference>
<keyword evidence="3" id="KW-1185">Reference proteome</keyword>
<dbReference type="Pfam" id="PF09961">
    <property type="entry name" value="DUF2195"/>
    <property type="match status" value="1"/>
</dbReference>
<protein>
    <recommendedName>
        <fullName evidence="4">DUF2195 domain-containing protein</fullName>
    </recommendedName>
</protein>
<feature type="chain" id="PRO_5012469907" description="DUF2195 domain-containing protein" evidence="1">
    <location>
        <begin position="28"/>
        <end position="132"/>
    </location>
</feature>
<organism evidence="2 3">
    <name type="scientific">Bordetella genomosp. 4</name>
    <dbReference type="NCBI Taxonomy" id="463044"/>
    <lineage>
        <taxon>Bacteria</taxon>
        <taxon>Pseudomonadati</taxon>
        <taxon>Pseudomonadota</taxon>
        <taxon>Betaproteobacteria</taxon>
        <taxon>Burkholderiales</taxon>
        <taxon>Alcaligenaceae</taxon>
        <taxon>Bordetella</taxon>
    </lineage>
</organism>
<keyword evidence="1" id="KW-0732">Signal</keyword>
<evidence type="ECO:0008006" key="4">
    <source>
        <dbReference type="Google" id="ProtNLM"/>
    </source>
</evidence>
<sequence>MEARLSNNARCLGVLLAAALTGTAAQAAGPIKVENALAQCVALQPGVRTTTGQQVMTEATLTVKKSIGECGCKSAIATYTSQVEMEGGYRSFLQRGALLVKESGVQPLTLASSAQLLGDRGLVLSLACAGPD</sequence>
<accession>A0A261TLQ3</accession>
<gene>
    <name evidence="2" type="ORF">CAL20_22400</name>
</gene>